<feature type="region of interest" description="Disordered" evidence="3">
    <location>
        <begin position="1"/>
        <end position="50"/>
    </location>
</feature>
<organism evidence="5 6">
    <name type="scientific">Fusarium oligoseptatum</name>
    <dbReference type="NCBI Taxonomy" id="2604345"/>
    <lineage>
        <taxon>Eukaryota</taxon>
        <taxon>Fungi</taxon>
        <taxon>Dikarya</taxon>
        <taxon>Ascomycota</taxon>
        <taxon>Pezizomycotina</taxon>
        <taxon>Sordariomycetes</taxon>
        <taxon>Hypocreomycetidae</taxon>
        <taxon>Hypocreales</taxon>
        <taxon>Nectriaceae</taxon>
        <taxon>Fusarium</taxon>
        <taxon>Fusarium solani species complex</taxon>
    </lineage>
</organism>
<comment type="similarity">
    <text evidence="2">Belongs to the methyltransferase superfamily. LaeA methyltransferase family.</text>
</comment>
<evidence type="ECO:0000313" key="5">
    <source>
        <dbReference type="EMBL" id="RSL94757.1"/>
    </source>
</evidence>
<dbReference type="GO" id="GO:0003677">
    <property type="term" value="F:DNA binding"/>
    <property type="evidence" value="ECO:0007669"/>
    <property type="project" value="InterPro"/>
</dbReference>
<dbReference type="SMART" id="SM00906">
    <property type="entry name" value="Fungal_trans"/>
    <property type="match status" value="1"/>
</dbReference>
<keyword evidence="1" id="KW-0539">Nucleus</keyword>
<dbReference type="GO" id="GO:0008168">
    <property type="term" value="F:methyltransferase activity"/>
    <property type="evidence" value="ECO:0007669"/>
    <property type="project" value="TreeGrafter"/>
</dbReference>
<dbReference type="CDD" id="cd02440">
    <property type="entry name" value="AdoMet_MTases"/>
    <property type="match status" value="1"/>
</dbReference>
<dbReference type="CDD" id="cd12148">
    <property type="entry name" value="fungal_TF_MHR"/>
    <property type="match status" value="1"/>
</dbReference>
<comment type="caution">
    <text evidence="5">The sequence shown here is derived from an EMBL/GenBank/DDBJ whole genome shotgun (WGS) entry which is preliminary data.</text>
</comment>
<keyword evidence="6" id="KW-1185">Reference proteome</keyword>
<name>A0A428SY82_9HYPO</name>
<dbReference type="Pfam" id="PF13489">
    <property type="entry name" value="Methyltransf_23"/>
    <property type="match status" value="1"/>
</dbReference>
<evidence type="ECO:0000256" key="3">
    <source>
        <dbReference type="SAM" id="MobiDB-lite"/>
    </source>
</evidence>
<evidence type="ECO:0000259" key="4">
    <source>
        <dbReference type="SMART" id="SM00906"/>
    </source>
</evidence>
<dbReference type="Gene3D" id="3.40.50.150">
    <property type="entry name" value="Vaccinia Virus protein VP39"/>
    <property type="match status" value="1"/>
</dbReference>
<accession>A0A428SY82</accession>
<evidence type="ECO:0000256" key="1">
    <source>
        <dbReference type="ARBA" id="ARBA00023242"/>
    </source>
</evidence>
<dbReference type="InterPro" id="IPR029063">
    <property type="entry name" value="SAM-dependent_MTases_sf"/>
</dbReference>
<dbReference type="InterPro" id="IPR007219">
    <property type="entry name" value="XnlR_reg_dom"/>
</dbReference>
<evidence type="ECO:0000313" key="6">
    <source>
        <dbReference type="Proteomes" id="UP000287144"/>
    </source>
</evidence>
<dbReference type="GO" id="GO:0006351">
    <property type="term" value="P:DNA-templated transcription"/>
    <property type="evidence" value="ECO:0007669"/>
    <property type="project" value="InterPro"/>
</dbReference>
<dbReference type="PANTHER" id="PTHR43591:SF10">
    <property type="entry name" value="ABC TRANSMEMBRANE TYPE-1 DOMAIN-CONTAINING PROTEIN-RELATED"/>
    <property type="match status" value="1"/>
</dbReference>
<feature type="compositionally biased region" description="Polar residues" evidence="3">
    <location>
        <begin position="8"/>
        <end position="21"/>
    </location>
</feature>
<evidence type="ECO:0000256" key="2">
    <source>
        <dbReference type="ARBA" id="ARBA00038158"/>
    </source>
</evidence>
<protein>
    <recommendedName>
        <fullName evidence="4">Xylanolytic transcriptional activator regulatory domain-containing protein</fullName>
    </recommendedName>
</protein>
<dbReference type="Proteomes" id="UP000287144">
    <property type="component" value="Unassembled WGS sequence"/>
</dbReference>
<gene>
    <name evidence="5" type="ORF">CEP52_012462</name>
</gene>
<dbReference type="AlphaFoldDB" id="A0A428SY82"/>
<dbReference type="PANTHER" id="PTHR43591">
    <property type="entry name" value="METHYLTRANSFERASE"/>
    <property type="match status" value="1"/>
</dbReference>
<feature type="compositionally biased region" description="Acidic residues" evidence="3">
    <location>
        <begin position="31"/>
        <end position="41"/>
    </location>
</feature>
<dbReference type="SUPFAM" id="SSF53335">
    <property type="entry name" value="S-adenosyl-L-methionine-dependent methyltransferases"/>
    <property type="match status" value="1"/>
</dbReference>
<dbReference type="EMBL" id="NKCK01000162">
    <property type="protein sequence ID" value="RSL94757.1"/>
    <property type="molecule type" value="Genomic_DNA"/>
</dbReference>
<dbReference type="GO" id="GO:0008270">
    <property type="term" value="F:zinc ion binding"/>
    <property type="evidence" value="ECO:0007669"/>
    <property type="project" value="InterPro"/>
</dbReference>
<reference evidence="5 6" key="1">
    <citation type="submission" date="2017-06" db="EMBL/GenBank/DDBJ databases">
        <title>Comparative genomic analysis of Ambrosia Fusariam Clade fungi.</title>
        <authorList>
            <person name="Stajich J.E."/>
            <person name="Carrillo J."/>
            <person name="Kijimoto T."/>
            <person name="Eskalen A."/>
            <person name="O'Donnell K."/>
            <person name="Kasson M."/>
        </authorList>
    </citation>
    <scope>NUCLEOTIDE SEQUENCE [LARGE SCALE GENOMIC DNA]</scope>
    <source>
        <strain evidence="5 6">NRRL62579</strain>
    </source>
</reference>
<feature type="domain" description="Xylanolytic transcriptional activator regulatory" evidence="4">
    <location>
        <begin position="498"/>
        <end position="572"/>
    </location>
</feature>
<sequence>MDGVTSPAVESSPKSQKSDTPTAADVAPIEVGDDNPVDDGDSALGTEASSSSASISSSILNYRSMHGRTYHSERGTAQYWAPNDALQNEVMDIHHHLLTIASEDKLHHAPIKKDIEKALDIGTGTGKTLCTESQRGRMFLMIFPGIDFADEFSVTEVIGTDLSPIQPSWVPPNLKFEIEDCTQPWTFRPNTFDYIHMRYLVGSIRDWNSLFEQAFCACKPGGWVESFEGVPIMQSDDGSVPDDSAMAGWGKTFVEAGKKLERSFTVVDDNVQEEGMAAAGLIDIESRIFKIPIGRWPKDQKLQKPYLAQRHRTESTFRTCPLQFARLVLQSWDAYSVRLINSYCCKTRGTSRRRSHIFAVPVIVDSLHTAFGPHSYNRKQDLERIAERICNNTSRPLLDIHTSSKTWMDQFCGPNLRWESLGLLWSTLATLPDAFDALEDAQLNTTGVKTPPASALSFLARCIELAQNFTEGNDILINLYRLKETSQSGITGDASLICWVTHAEAVAMMTYLGGHAQKDGPNYKPSLCSEYKRHLFAQVFSVDKHGVAFTGRPPLLHRQYCTTPLPLDLSEEELVADEATFTSAVAALDANGWNTHGGIYVSTFCRARVMIIYLLDEIMELALSPGSNPTVESLRYVTYGSYCGIQSTHSNRALKHREMDTISQFPAGLAYNPQDLTDPTVDADVLTVRMLLQITHLQNLFLLERLLLRHGAPDEGDLLITTFEIVTLTLTFWTQKDRFSQVRRYFEWLVCLQVCSLFNILTDNDLVDGFRSTRRRNPMPRALTTNLSVEAPQR</sequence>
<proteinExistence type="inferred from homology"/>